<sequence length="281" mass="30847">MKRFLLSLLLLAATPAAAQLSGNVEYNLWRVQQGDTITIFSDKAYIRQSPSPQAPVMDSLVAGNTVIAAKLTETELTLRGMTTPWWQVRYKAGGKQKEGYLWLGLAALGQYKKDSVQLMYGIEKVIPGATKEDDPKYVVVMKALGASRHLLDKKELIVTGGQFAISAEGKLLGNMGLDKLTAILRLCFSGEACGIPTDYYYYGWTGTKFLPLPQKSNMFDAGAISHDEVLLFPKEPGGQAGKIIKVTKDEEFGEDGEKVVKTTTNREVFIWDGNSAKAVKK</sequence>
<keyword evidence="1" id="KW-0732">Signal</keyword>
<feature type="signal peptide" evidence="1">
    <location>
        <begin position="1"/>
        <end position="18"/>
    </location>
</feature>
<proteinExistence type="predicted"/>
<reference evidence="2 3" key="1">
    <citation type="submission" date="2022-04" db="EMBL/GenBank/DDBJ databases">
        <title>The arsenic-methylating capacity of Chitinophaga filiformis YT5 during chitin decomposition.</title>
        <authorList>
            <person name="Chen G."/>
            <person name="Liang Y."/>
        </authorList>
    </citation>
    <scope>NUCLEOTIDE SEQUENCE [LARGE SCALE GENOMIC DNA]</scope>
    <source>
        <strain evidence="2 3">YT5</strain>
    </source>
</reference>
<protein>
    <recommendedName>
        <fullName evidence="4">SH3 domain-containing protein</fullName>
    </recommendedName>
</protein>
<evidence type="ECO:0008006" key="4">
    <source>
        <dbReference type="Google" id="ProtNLM"/>
    </source>
</evidence>
<accession>A0ABY4HTV0</accession>
<evidence type="ECO:0000256" key="1">
    <source>
        <dbReference type="SAM" id="SignalP"/>
    </source>
</evidence>
<dbReference type="Proteomes" id="UP000830198">
    <property type="component" value="Chromosome"/>
</dbReference>
<feature type="chain" id="PRO_5047154316" description="SH3 domain-containing protein" evidence="1">
    <location>
        <begin position="19"/>
        <end position="281"/>
    </location>
</feature>
<evidence type="ECO:0000313" key="3">
    <source>
        <dbReference type="Proteomes" id="UP000830198"/>
    </source>
</evidence>
<name>A0ABY4HTV0_CHIFI</name>
<dbReference type="EMBL" id="CP095855">
    <property type="protein sequence ID" value="UPK67218.1"/>
    <property type="molecule type" value="Genomic_DNA"/>
</dbReference>
<dbReference type="RefSeq" id="WP_247809403.1">
    <property type="nucleotide sequence ID" value="NZ_CP095855.1"/>
</dbReference>
<keyword evidence="3" id="KW-1185">Reference proteome</keyword>
<gene>
    <name evidence="2" type="ORF">MYF79_19955</name>
</gene>
<organism evidence="2 3">
    <name type="scientific">Chitinophaga filiformis</name>
    <name type="common">Myxococcus filiformis</name>
    <name type="synonym">Flexibacter filiformis</name>
    <dbReference type="NCBI Taxonomy" id="104663"/>
    <lineage>
        <taxon>Bacteria</taxon>
        <taxon>Pseudomonadati</taxon>
        <taxon>Bacteroidota</taxon>
        <taxon>Chitinophagia</taxon>
        <taxon>Chitinophagales</taxon>
        <taxon>Chitinophagaceae</taxon>
        <taxon>Chitinophaga</taxon>
    </lineage>
</organism>
<evidence type="ECO:0000313" key="2">
    <source>
        <dbReference type="EMBL" id="UPK67218.1"/>
    </source>
</evidence>